<gene>
    <name evidence="10" type="ORF">B5F15_08040</name>
</gene>
<comment type="subcellular location">
    <subcellularLocation>
        <location evidence="1">Cell membrane</location>
        <topology evidence="1">Multi-pass membrane protein</topology>
    </subcellularLocation>
</comment>
<sequence>MNWLQTIRMALKAISNNKVRSFLTMLGIIIGVGAVISLVASIQGMATLSRLQYEAMGTNKITIYGNGLKSADWNDLEDTLSIDLKDRVKGWSPQRSYYDWQSKGVQYRSKVLANQKYTTNIYFGNQDYSTVTNMRIVSGRDISAADCARSSRVCIIGEAVRKYFFGAMSPLGQHIRIGGKSFEVIGVYAGKYGGKLNTGDQLVVLPYTLQPLMMEVSVYDSRNYIIQAQTKDDIQPIVDTINAKFKSRAGSNGYFECNSDAQFQEQAQASSNQLALLGGGVAAISLLVGGIGIMNIMLVSVTERTREIGIRMAIGARRRDIIGQFLVESAAVSCCGGLLGIALGCFGSAVIGNLLIKQQTAAMSGWMPDIEHFTVLPSLPLVLGAFLFSALLGIIFGLYPANKAAKLQPVDALRTQ</sequence>
<keyword evidence="3 7" id="KW-0812">Transmembrane</keyword>
<accession>A0A1Y4LUV5</accession>
<dbReference type="EMBL" id="NFKL01000010">
    <property type="protein sequence ID" value="OUP58112.1"/>
    <property type="molecule type" value="Genomic_DNA"/>
</dbReference>
<dbReference type="AlphaFoldDB" id="A0A1Y4LUV5"/>
<dbReference type="InterPro" id="IPR025857">
    <property type="entry name" value="MacB_PCD"/>
</dbReference>
<protein>
    <recommendedName>
        <fullName evidence="12">ABC transporter permease</fullName>
    </recommendedName>
</protein>
<evidence type="ECO:0000256" key="7">
    <source>
        <dbReference type="SAM" id="Phobius"/>
    </source>
</evidence>
<dbReference type="GO" id="GO:0022857">
    <property type="term" value="F:transmembrane transporter activity"/>
    <property type="evidence" value="ECO:0007669"/>
    <property type="project" value="TreeGrafter"/>
</dbReference>
<evidence type="ECO:0000256" key="2">
    <source>
        <dbReference type="ARBA" id="ARBA00022475"/>
    </source>
</evidence>
<comment type="similarity">
    <text evidence="6">Belongs to the ABC-4 integral membrane protein family.</text>
</comment>
<feature type="domain" description="ABC3 transporter permease C-terminal" evidence="8">
    <location>
        <begin position="281"/>
        <end position="409"/>
    </location>
</feature>
<keyword evidence="2" id="KW-1003">Cell membrane</keyword>
<reference evidence="11" key="1">
    <citation type="submission" date="2017-04" db="EMBL/GenBank/DDBJ databases">
        <title>Function of individual gut microbiota members based on whole genome sequencing of pure cultures obtained from chicken caecum.</title>
        <authorList>
            <person name="Medvecky M."/>
            <person name="Cejkova D."/>
            <person name="Polansky O."/>
            <person name="Karasova D."/>
            <person name="Kubasova T."/>
            <person name="Cizek A."/>
            <person name="Rychlik I."/>
        </authorList>
    </citation>
    <scope>NUCLEOTIDE SEQUENCE [LARGE SCALE GENOMIC DNA]</scope>
    <source>
        <strain evidence="11">An179</strain>
    </source>
</reference>
<dbReference type="PANTHER" id="PTHR30572:SF4">
    <property type="entry name" value="ABC TRANSPORTER PERMEASE YTRF"/>
    <property type="match status" value="1"/>
</dbReference>
<evidence type="ECO:0000256" key="6">
    <source>
        <dbReference type="ARBA" id="ARBA00038076"/>
    </source>
</evidence>
<proteinExistence type="inferred from homology"/>
<evidence type="ECO:0000313" key="11">
    <source>
        <dbReference type="Proteomes" id="UP000195326"/>
    </source>
</evidence>
<feature type="transmembrane region" description="Helical" evidence="7">
    <location>
        <begin position="375"/>
        <end position="399"/>
    </location>
</feature>
<name>A0A1Y4LUV5_9FIRM</name>
<dbReference type="InterPro" id="IPR050250">
    <property type="entry name" value="Macrolide_Exporter_MacB"/>
</dbReference>
<comment type="caution">
    <text evidence="10">The sequence shown here is derived from an EMBL/GenBank/DDBJ whole genome shotgun (WGS) entry which is preliminary data.</text>
</comment>
<dbReference type="GO" id="GO:0005886">
    <property type="term" value="C:plasma membrane"/>
    <property type="evidence" value="ECO:0007669"/>
    <property type="project" value="UniProtKB-SubCell"/>
</dbReference>
<evidence type="ECO:0000259" key="9">
    <source>
        <dbReference type="Pfam" id="PF12704"/>
    </source>
</evidence>
<dbReference type="Pfam" id="PF02687">
    <property type="entry name" value="FtsX"/>
    <property type="match status" value="1"/>
</dbReference>
<organism evidence="10 11">
    <name type="scientific">Butyricicoccus pullicaecorum</name>
    <dbReference type="NCBI Taxonomy" id="501571"/>
    <lineage>
        <taxon>Bacteria</taxon>
        <taxon>Bacillati</taxon>
        <taxon>Bacillota</taxon>
        <taxon>Clostridia</taxon>
        <taxon>Eubacteriales</taxon>
        <taxon>Butyricicoccaceae</taxon>
        <taxon>Butyricicoccus</taxon>
    </lineage>
</organism>
<feature type="domain" description="MacB-like periplasmic core" evidence="9">
    <location>
        <begin position="21"/>
        <end position="242"/>
    </location>
</feature>
<evidence type="ECO:0000313" key="10">
    <source>
        <dbReference type="EMBL" id="OUP58112.1"/>
    </source>
</evidence>
<evidence type="ECO:0000256" key="5">
    <source>
        <dbReference type="ARBA" id="ARBA00023136"/>
    </source>
</evidence>
<feature type="transmembrane region" description="Helical" evidence="7">
    <location>
        <begin position="322"/>
        <end position="355"/>
    </location>
</feature>
<dbReference type="Proteomes" id="UP000195326">
    <property type="component" value="Unassembled WGS sequence"/>
</dbReference>
<evidence type="ECO:0000256" key="1">
    <source>
        <dbReference type="ARBA" id="ARBA00004651"/>
    </source>
</evidence>
<evidence type="ECO:0000256" key="3">
    <source>
        <dbReference type="ARBA" id="ARBA00022692"/>
    </source>
</evidence>
<evidence type="ECO:0008006" key="12">
    <source>
        <dbReference type="Google" id="ProtNLM"/>
    </source>
</evidence>
<dbReference type="RefSeq" id="WP_087415009.1">
    <property type="nucleotide sequence ID" value="NZ_NFKL01000010.1"/>
</dbReference>
<dbReference type="STRING" id="501571.GCA_900143195_00742"/>
<keyword evidence="4 7" id="KW-1133">Transmembrane helix</keyword>
<evidence type="ECO:0000259" key="8">
    <source>
        <dbReference type="Pfam" id="PF02687"/>
    </source>
</evidence>
<dbReference type="InterPro" id="IPR003838">
    <property type="entry name" value="ABC3_permease_C"/>
</dbReference>
<dbReference type="PANTHER" id="PTHR30572">
    <property type="entry name" value="MEMBRANE COMPONENT OF TRANSPORTER-RELATED"/>
    <property type="match status" value="1"/>
</dbReference>
<dbReference type="Pfam" id="PF12704">
    <property type="entry name" value="MacB_PCD"/>
    <property type="match status" value="1"/>
</dbReference>
<evidence type="ECO:0000256" key="4">
    <source>
        <dbReference type="ARBA" id="ARBA00022989"/>
    </source>
</evidence>
<keyword evidence="5 7" id="KW-0472">Membrane</keyword>
<feature type="transmembrane region" description="Helical" evidence="7">
    <location>
        <begin position="274"/>
        <end position="301"/>
    </location>
</feature>
<feature type="transmembrane region" description="Helical" evidence="7">
    <location>
        <begin position="21"/>
        <end position="42"/>
    </location>
</feature>